<evidence type="ECO:0000313" key="1">
    <source>
        <dbReference type="EMBL" id="MDO1447412.1"/>
    </source>
</evidence>
<keyword evidence="2" id="KW-1185">Reference proteome</keyword>
<evidence type="ECO:0000313" key="2">
    <source>
        <dbReference type="Proteomes" id="UP001168528"/>
    </source>
</evidence>
<organism evidence="1 2">
    <name type="scientific">Rhodocytophaga aerolata</name>
    <dbReference type="NCBI Taxonomy" id="455078"/>
    <lineage>
        <taxon>Bacteria</taxon>
        <taxon>Pseudomonadati</taxon>
        <taxon>Bacteroidota</taxon>
        <taxon>Cytophagia</taxon>
        <taxon>Cytophagales</taxon>
        <taxon>Rhodocytophagaceae</taxon>
        <taxon>Rhodocytophaga</taxon>
    </lineage>
</organism>
<gene>
    <name evidence="1" type="ORF">Q0590_14180</name>
</gene>
<proteinExistence type="predicted"/>
<comment type="caution">
    <text evidence="1">The sequence shown here is derived from an EMBL/GenBank/DDBJ whole genome shotgun (WGS) entry which is preliminary data.</text>
</comment>
<dbReference type="EMBL" id="JAUKPO010000007">
    <property type="protein sequence ID" value="MDO1447412.1"/>
    <property type="molecule type" value="Genomic_DNA"/>
</dbReference>
<sequence>MNQSTLLTSSRDLYQKLLQDYADFNNDPLSAYKALDCAAVAWHLTDWVFHEYEKLAFPNVGSMREEFYKSCDDLKTMHDLATGLKHFTISNPKSNMSGSHLHQGGFSRAFSFGFNVSRLEIQYSDKASEPIDLLLERVVNFWSDYFSDKN</sequence>
<dbReference type="Proteomes" id="UP001168528">
    <property type="component" value="Unassembled WGS sequence"/>
</dbReference>
<protein>
    <submittedName>
        <fullName evidence="1">Uncharacterized protein</fullName>
    </submittedName>
</protein>
<dbReference type="RefSeq" id="WP_302038216.1">
    <property type="nucleotide sequence ID" value="NZ_JAUKPO010000007.1"/>
</dbReference>
<reference evidence="1" key="1">
    <citation type="submission" date="2023-07" db="EMBL/GenBank/DDBJ databases">
        <title>The genome sequence of Rhodocytophaga aerolata KACC 12507.</title>
        <authorList>
            <person name="Zhang X."/>
        </authorList>
    </citation>
    <scope>NUCLEOTIDE SEQUENCE</scope>
    <source>
        <strain evidence="1">KACC 12507</strain>
    </source>
</reference>
<accession>A0ABT8R5Q5</accession>
<name>A0ABT8R5Q5_9BACT</name>